<evidence type="ECO:0000256" key="8">
    <source>
        <dbReference type="ARBA" id="ARBA00023303"/>
    </source>
</evidence>
<keyword evidence="5 9" id="KW-1133">Transmembrane helix</keyword>
<feature type="transmembrane region" description="Helical" evidence="9">
    <location>
        <begin position="46"/>
        <end position="65"/>
    </location>
</feature>
<dbReference type="GO" id="GO:0015743">
    <property type="term" value="P:malate transport"/>
    <property type="evidence" value="ECO:0007669"/>
    <property type="project" value="InterPro"/>
</dbReference>
<dbReference type="GO" id="GO:0016020">
    <property type="term" value="C:membrane"/>
    <property type="evidence" value="ECO:0007669"/>
    <property type="project" value="UniProtKB-SubCell"/>
</dbReference>
<evidence type="ECO:0000256" key="6">
    <source>
        <dbReference type="ARBA" id="ARBA00023065"/>
    </source>
</evidence>
<protein>
    <recommendedName>
        <fullName evidence="12">Aluminum-activated malate transporter</fullName>
    </recommendedName>
</protein>
<accession>A0A4S4DUF0</accession>
<dbReference type="Proteomes" id="UP000306102">
    <property type="component" value="Unassembled WGS sequence"/>
</dbReference>
<feature type="transmembrane region" description="Helical" evidence="9">
    <location>
        <begin position="77"/>
        <end position="97"/>
    </location>
</feature>
<comment type="similarity">
    <text evidence="2">Belongs to the aromatic acid exporter (TC 2.A.85) family.</text>
</comment>
<keyword evidence="3" id="KW-0813">Transport</keyword>
<name>A0A4S4DUF0_CAMSN</name>
<keyword evidence="6" id="KW-0406">Ion transport</keyword>
<dbReference type="EMBL" id="SDRB02010376">
    <property type="protein sequence ID" value="THG06902.1"/>
    <property type="molecule type" value="Genomic_DNA"/>
</dbReference>
<gene>
    <name evidence="10" type="ORF">TEA_016624</name>
</gene>
<dbReference type="PANTHER" id="PTHR31086">
    <property type="entry name" value="ALUMINUM-ACTIVATED MALATE TRANSPORTER 10"/>
    <property type="match status" value="1"/>
</dbReference>
<feature type="transmembrane region" description="Helical" evidence="9">
    <location>
        <begin position="190"/>
        <end position="211"/>
    </location>
</feature>
<keyword evidence="7 9" id="KW-0472">Membrane</keyword>
<evidence type="ECO:0000256" key="4">
    <source>
        <dbReference type="ARBA" id="ARBA00022692"/>
    </source>
</evidence>
<dbReference type="STRING" id="542762.A0A4S4DUF0"/>
<organism evidence="10 11">
    <name type="scientific">Camellia sinensis var. sinensis</name>
    <name type="common">China tea</name>
    <dbReference type="NCBI Taxonomy" id="542762"/>
    <lineage>
        <taxon>Eukaryota</taxon>
        <taxon>Viridiplantae</taxon>
        <taxon>Streptophyta</taxon>
        <taxon>Embryophyta</taxon>
        <taxon>Tracheophyta</taxon>
        <taxon>Spermatophyta</taxon>
        <taxon>Magnoliopsida</taxon>
        <taxon>eudicotyledons</taxon>
        <taxon>Gunneridae</taxon>
        <taxon>Pentapetalae</taxon>
        <taxon>asterids</taxon>
        <taxon>Ericales</taxon>
        <taxon>Theaceae</taxon>
        <taxon>Camellia</taxon>
    </lineage>
</organism>
<evidence type="ECO:0008006" key="12">
    <source>
        <dbReference type="Google" id="ProtNLM"/>
    </source>
</evidence>
<evidence type="ECO:0000256" key="5">
    <source>
        <dbReference type="ARBA" id="ARBA00022989"/>
    </source>
</evidence>
<proteinExistence type="inferred from homology"/>
<sequence length="423" mass="46018">MGSTVITIPNEDDQISLGQKKKPQFAFVSFVSSLIAKQSKHDMRRVIHSIKVGIALVLVSLLYLLDPLYNQFGDDMNAMWAIMTVVVIFEFSAGATLGKGLNRGIGTVLGGGLGCLTAILGDVVGGTGNATVVGISVFVFGAAATYTRMVPSIKRRYDYGAMIFILTFNLVAVSGLRADKVIELAQQRLSTIGMGFTVCIFTSLLICPMWASDELHNSTASKFQKLASCIQGSLEEYFGVVNEKEKQPGANFADCKSVIHSKSSDESLANFARWEPWHGKFGFSYPWDKYLQIGDVLRDLAATIISLKGCLQSPRQPSSNPRQSIKEPCEAVGSLLAWILGELGESIIKMEKCRPKSLMASKLQSMRAELSLLASPSKLGAPENGEGLAMASFVFLLMEIVEKMEVLAKEVEELGELADFQTR</sequence>
<keyword evidence="11" id="KW-1185">Reference proteome</keyword>
<reference evidence="10 11" key="1">
    <citation type="journal article" date="2018" name="Proc. Natl. Acad. Sci. U.S.A.">
        <title>Draft genome sequence of Camellia sinensis var. sinensis provides insights into the evolution of the tea genome and tea quality.</title>
        <authorList>
            <person name="Wei C."/>
            <person name="Yang H."/>
            <person name="Wang S."/>
            <person name="Zhao J."/>
            <person name="Liu C."/>
            <person name="Gao L."/>
            <person name="Xia E."/>
            <person name="Lu Y."/>
            <person name="Tai Y."/>
            <person name="She G."/>
            <person name="Sun J."/>
            <person name="Cao H."/>
            <person name="Tong W."/>
            <person name="Gao Q."/>
            <person name="Li Y."/>
            <person name="Deng W."/>
            <person name="Jiang X."/>
            <person name="Wang W."/>
            <person name="Chen Q."/>
            <person name="Zhang S."/>
            <person name="Li H."/>
            <person name="Wu J."/>
            <person name="Wang P."/>
            <person name="Li P."/>
            <person name="Shi C."/>
            <person name="Zheng F."/>
            <person name="Jian J."/>
            <person name="Huang B."/>
            <person name="Shan D."/>
            <person name="Shi M."/>
            <person name="Fang C."/>
            <person name="Yue Y."/>
            <person name="Li F."/>
            <person name="Li D."/>
            <person name="Wei S."/>
            <person name="Han B."/>
            <person name="Jiang C."/>
            <person name="Yin Y."/>
            <person name="Xia T."/>
            <person name="Zhang Z."/>
            <person name="Bennetzen J.L."/>
            <person name="Zhao S."/>
            <person name="Wan X."/>
        </authorList>
    </citation>
    <scope>NUCLEOTIDE SEQUENCE [LARGE SCALE GENOMIC DNA]</scope>
    <source>
        <strain evidence="11">cv. Shuchazao</strain>
        <tissue evidence="10">Leaf</tissue>
    </source>
</reference>
<evidence type="ECO:0000256" key="7">
    <source>
        <dbReference type="ARBA" id="ARBA00023136"/>
    </source>
</evidence>
<evidence type="ECO:0000256" key="2">
    <source>
        <dbReference type="ARBA" id="ARBA00007079"/>
    </source>
</evidence>
<evidence type="ECO:0000313" key="10">
    <source>
        <dbReference type="EMBL" id="THG06902.1"/>
    </source>
</evidence>
<dbReference type="AlphaFoldDB" id="A0A4S4DUF0"/>
<evidence type="ECO:0000313" key="11">
    <source>
        <dbReference type="Proteomes" id="UP000306102"/>
    </source>
</evidence>
<evidence type="ECO:0000256" key="3">
    <source>
        <dbReference type="ARBA" id="ARBA00022448"/>
    </source>
</evidence>
<keyword evidence="4 9" id="KW-0812">Transmembrane</keyword>
<evidence type="ECO:0000256" key="9">
    <source>
        <dbReference type="SAM" id="Phobius"/>
    </source>
</evidence>
<feature type="transmembrane region" description="Helical" evidence="9">
    <location>
        <begin position="159"/>
        <end position="178"/>
    </location>
</feature>
<dbReference type="InterPro" id="IPR020966">
    <property type="entry name" value="ALMT"/>
</dbReference>
<keyword evidence="8" id="KW-0407">Ion channel</keyword>
<dbReference type="Pfam" id="PF11744">
    <property type="entry name" value="ALMT"/>
    <property type="match status" value="1"/>
</dbReference>
<evidence type="ECO:0000256" key="1">
    <source>
        <dbReference type="ARBA" id="ARBA00004141"/>
    </source>
</evidence>
<feature type="transmembrane region" description="Helical" evidence="9">
    <location>
        <begin position="130"/>
        <end position="147"/>
    </location>
</feature>
<comment type="subcellular location">
    <subcellularLocation>
        <location evidence="1">Membrane</location>
        <topology evidence="1">Multi-pass membrane protein</topology>
    </subcellularLocation>
</comment>
<comment type="caution">
    <text evidence="10">The sequence shown here is derived from an EMBL/GenBank/DDBJ whole genome shotgun (WGS) entry which is preliminary data.</text>
</comment>
<dbReference type="GO" id="GO:0034220">
    <property type="term" value="P:monoatomic ion transmembrane transport"/>
    <property type="evidence" value="ECO:0007669"/>
    <property type="project" value="UniProtKB-KW"/>
</dbReference>